<dbReference type="KEGG" id="vg:79412925"/>
<evidence type="ECO:0000313" key="1">
    <source>
        <dbReference type="EMBL" id="WAX22443.1"/>
    </source>
</evidence>
<keyword evidence="2" id="KW-1185">Reference proteome</keyword>
<dbReference type="EMBL" id="OP882271">
    <property type="protein sequence ID" value="WAX22443.1"/>
    <property type="molecule type" value="Genomic_DNA"/>
</dbReference>
<name>A0AAE9VGL3_9CAUD</name>
<evidence type="ECO:0000313" key="2">
    <source>
        <dbReference type="Proteomes" id="UP001211688"/>
    </source>
</evidence>
<reference evidence="1" key="1">
    <citation type="submission" date="2022-11" db="EMBL/GenBank/DDBJ databases">
        <authorList>
            <person name="Jaryenneh J.D."/>
            <person name="Schoeniger J.S."/>
            <person name="Mageeney C.M."/>
        </authorList>
    </citation>
    <scope>NUCLEOTIDE SEQUENCE</scope>
</reference>
<sequence length="181" mass="21622">MKALNKFIWMVLAQLLAKPMIADWLIRRSKRTPYLHIPSNEDPSYMERYWLFNPYNRETGEPKRKWIPFSIRIHHIKREDREKHLHDHPWDARTIMLKGGYRECALVDGPQYPLIIHRMRYPGDTATIGFGKYHRIERVLTGGAVTLFISWRYQGVWGFLVDGHKIPWKAYLKGARHQDDI</sequence>
<dbReference type="GeneID" id="79412925"/>
<organism evidence="1 2">
    <name type="scientific">Pseudomonas phage MiCath</name>
    <dbReference type="NCBI Taxonomy" id="3003729"/>
    <lineage>
        <taxon>Viruses</taxon>
        <taxon>Duplodnaviria</taxon>
        <taxon>Heunggongvirae</taxon>
        <taxon>Uroviricota</taxon>
        <taxon>Caudoviricetes</taxon>
        <taxon>Queuovirinae</taxon>
        <taxon>Micathvirus</taxon>
        <taxon>Micathvirus micath</taxon>
    </lineage>
</organism>
<dbReference type="Proteomes" id="UP001211688">
    <property type="component" value="Segment"/>
</dbReference>
<protein>
    <submittedName>
        <fullName evidence="1">Uncharacterized protein</fullName>
    </submittedName>
</protein>
<accession>A0AAE9VGL3</accession>
<proteinExistence type="predicted"/>
<dbReference type="RefSeq" id="YP_010719785.1">
    <property type="nucleotide sequence ID" value="NC_072502.1"/>
</dbReference>